<accession>A0A2P6NQR1</accession>
<protein>
    <submittedName>
        <fullName evidence="1">Uncharacterized protein</fullName>
    </submittedName>
</protein>
<sequence>MNHMIHGNKSARRKEGHYCCHEFILIGPSTSDSLTGKRLSPCNAWAGMDSDDSLIHNSVFASSCSSVK</sequence>
<keyword evidence="2" id="KW-1185">Reference proteome</keyword>
<dbReference type="EMBL" id="MDYQ01000033">
    <property type="protein sequence ID" value="PRP86295.1"/>
    <property type="molecule type" value="Genomic_DNA"/>
</dbReference>
<proteinExistence type="predicted"/>
<name>A0A2P6NQR1_9EUKA</name>
<comment type="caution">
    <text evidence="1">The sequence shown here is derived from an EMBL/GenBank/DDBJ whole genome shotgun (WGS) entry which is preliminary data.</text>
</comment>
<gene>
    <name evidence="1" type="ORF">PROFUN_05436</name>
</gene>
<evidence type="ECO:0000313" key="1">
    <source>
        <dbReference type="EMBL" id="PRP86295.1"/>
    </source>
</evidence>
<evidence type="ECO:0000313" key="2">
    <source>
        <dbReference type="Proteomes" id="UP000241769"/>
    </source>
</evidence>
<organism evidence="1 2">
    <name type="scientific">Planoprotostelium fungivorum</name>
    <dbReference type="NCBI Taxonomy" id="1890364"/>
    <lineage>
        <taxon>Eukaryota</taxon>
        <taxon>Amoebozoa</taxon>
        <taxon>Evosea</taxon>
        <taxon>Variosea</taxon>
        <taxon>Cavosteliida</taxon>
        <taxon>Cavosteliaceae</taxon>
        <taxon>Planoprotostelium</taxon>
    </lineage>
</organism>
<dbReference type="InParanoid" id="A0A2P6NQR1"/>
<dbReference type="AlphaFoldDB" id="A0A2P6NQR1"/>
<reference evidence="1 2" key="1">
    <citation type="journal article" date="2018" name="Genome Biol. Evol.">
        <title>Multiple Roots of Fruiting Body Formation in Amoebozoa.</title>
        <authorList>
            <person name="Hillmann F."/>
            <person name="Forbes G."/>
            <person name="Novohradska S."/>
            <person name="Ferling I."/>
            <person name="Riege K."/>
            <person name="Groth M."/>
            <person name="Westermann M."/>
            <person name="Marz M."/>
            <person name="Spaller T."/>
            <person name="Winckler T."/>
            <person name="Schaap P."/>
            <person name="Glockner G."/>
        </authorList>
    </citation>
    <scope>NUCLEOTIDE SEQUENCE [LARGE SCALE GENOMIC DNA]</scope>
    <source>
        <strain evidence="1 2">Jena</strain>
    </source>
</reference>
<dbReference type="Proteomes" id="UP000241769">
    <property type="component" value="Unassembled WGS sequence"/>
</dbReference>